<organism evidence="2 3">
    <name type="scientific">Lentithecium fluviatile CBS 122367</name>
    <dbReference type="NCBI Taxonomy" id="1168545"/>
    <lineage>
        <taxon>Eukaryota</taxon>
        <taxon>Fungi</taxon>
        <taxon>Dikarya</taxon>
        <taxon>Ascomycota</taxon>
        <taxon>Pezizomycotina</taxon>
        <taxon>Dothideomycetes</taxon>
        <taxon>Pleosporomycetidae</taxon>
        <taxon>Pleosporales</taxon>
        <taxon>Massarineae</taxon>
        <taxon>Lentitheciaceae</taxon>
        <taxon>Lentithecium</taxon>
    </lineage>
</organism>
<dbReference type="AlphaFoldDB" id="A0A6G1IVW4"/>
<proteinExistence type="predicted"/>
<keyword evidence="1" id="KW-0732">Signal</keyword>
<evidence type="ECO:0000313" key="3">
    <source>
        <dbReference type="Proteomes" id="UP000799291"/>
    </source>
</evidence>
<evidence type="ECO:0000313" key="2">
    <source>
        <dbReference type="EMBL" id="KAF2682103.1"/>
    </source>
</evidence>
<accession>A0A6G1IVW4</accession>
<keyword evidence="3" id="KW-1185">Reference proteome</keyword>
<protein>
    <recommendedName>
        <fullName evidence="4">AA1-like domain-containing protein</fullName>
    </recommendedName>
</protein>
<dbReference type="Proteomes" id="UP000799291">
    <property type="component" value="Unassembled WGS sequence"/>
</dbReference>
<name>A0A6G1IVW4_9PLEO</name>
<dbReference type="EMBL" id="MU005588">
    <property type="protein sequence ID" value="KAF2682103.1"/>
    <property type="molecule type" value="Genomic_DNA"/>
</dbReference>
<sequence>MRSTIPAFLLLPLIASSQSDFPKCTPNVRGPTWNLRNITYHSSEVWDTPDHGVGSNEITFSLSSTARNFVANCRGATSNVPPRFSERTWFPCVMPSIAIPSDQA</sequence>
<reference evidence="2" key="1">
    <citation type="journal article" date="2020" name="Stud. Mycol.">
        <title>101 Dothideomycetes genomes: a test case for predicting lifestyles and emergence of pathogens.</title>
        <authorList>
            <person name="Haridas S."/>
            <person name="Albert R."/>
            <person name="Binder M."/>
            <person name="Bloem J."/>
            <person name="Labutti K."/>
            <person name="Salamov A."/>
            <person name="Andreopoulos B."/>
            <person name="Baker S."/>
            <person name="Barry K."/>
            <person name="Bills G."/>
            <person name="Bluhm B."/>
            <person name="Cannon C."/>
            <person name="Castanera R."/>
            <person name="Culley D."/>
            <person name="Daum C."/>
            <person name="Ezra D."/>
            <person name="Gonzalez J."/>
            <person name="Henrissat B."/>
            <person name="Kuo A."/>
            <person name="Liang C."/>
            <person name="Lipzen A."/>
            <person name="Lutzoni F."/>
            <person name="Magnuson J."/>
            <person name="Mondo S."/>
            <person name="Nolan M."/>
            <person name="Ohm R."/>
            <person name="Pangilinan J."/>
            <person name="Park H.-J."/>
            <person name="Ramirez L."/>
            <person name="Alfaro M."/>
            <person name="Sun H."/>
            <person name="Tritt A."/>
            <person name="Yoshinaga Y."/>
            <person name="Zwiers L.-H."/>
            <person name="Turgeon B."/>
            <person name="Goodwin S."/>
            <person name="Spatafora J."/>
            <person name="Crous P."/>
            <person name="Grigoriev I."/>
        </authorList>
    </citation>
    <scope>NUCLEOTIDE SEQUENCE</scope>
    <source>
        <strain evidence="2">CBS 122367</strain>
    </source>
</reference>
<evidence type="ECO:0000256" key="1">
    <source>
        <dbReference type="SAM" id="SignalP"/>
    </source>
</evidence>
<feature type="signal peptide" evidence="1">
    <location>
        <begin position="1"/>
        <end position="19"/>
    </location>
</feature>
<gene>
    <name evidence="2" type="ORF">K458DRAFT_488818</name>
</gene>
<feature type="chain" id="PRO_5026260979" description="AA1-like domain-containing protein" evidence="1">
    <location>
        <begin position="20"/>
        <end position="104"/>
    </location>
</feature>
<evidence type="ECO:0008006" key="4">
    <source>
        <dbReference type="Google" id="ProtNLM"/>
    </source>
</evidence>